<evidence type="ECO:0000256" key="4">
    <source>
        <dbReference type="SAM" id="Phobius"/>
    </source>
</evidence>
<keyword evidence="4" id="KW-0812">Transmembrane</keyword>
<accession>A0A5N5TFN0</accession>
<feature type="transmembrane region" description="Helical" evidence="4">
    <location>
        <begin position="199"/>
        <end position="220"/>
    </location>
</feature>
<dbReference type="GO" id="GO:0004930">
    <property type="term" value="F:G protein-coupled receptor activity"/>
    <property type="evidence" value="ECO:0007669"/>
    <property type="project" value="UniProtKB-KW"/>
</dbReference>
<evidence type="ECO:0000313" key="6">
    <source>
        <dbReference type="EMBL" id="KAB7504999.1"/>
    </source>
</evidence>
<evidence type="ECO:0000256" key="1">
    <source>
        <dbReference type="ARBA" id="ARBA00008979"/>
    </source>
</evidence>
<sequence>MGMFINIIFLFLFNKLTLSEKSKNNIYHIENAGNAQMQLLETTTDLSFEFNDSLPTELPSSYNYECENKTCIVKCCPQDQLMNQILGCENISLHDAPNWKALNVKNYISVIRTFREVVNLNGKGENNNISCQVFNGKEFRLNDDGTIYFNLLEKKITQKSYCIDNQLGDGIIEEVALICYEEVGDDDDGYSQYENVTEYLKRTAIAISAFFLFILVLAYIFTPHKLDLQKRCTFACCGNFFLTFLILFINKTVNNVGEDDGHMCLTLGIVIQFIECYYYRIYGGYD</sequence>
<evidence type="ECO:0000256" key="3">
    <source>
        <dbReference type="ARBA" id="ARBA00023040"/>
    </source>
</evidence>
<dbReference type="InterPro" id="IPR023311">
    <property type="entry name" value="Methusela_ecto_dom_2"/>
</dbReference>
<keyword evidence="2 5" id="KW-0732">Signal</keyword>
<dbReference type="OrthoDB" id="5854379at2759"/>
<proteinExistence type="inferred from homology"/>
<evidence type="ECO:0000256" key="2">
    <source>
        <dbReference type="ARBA" id="ARBA00022729"/>
    </source>
</evidence>
<comment type="similarity">
    <text evidence="1">Belongs to the G-protein coupled receptor 2 family. Mth subfamily.</text>
</comment>
<dbReference type="Gene3D" id="1.20.1070.10">
    <property type="entry name" value="Rhodopsin 7-helix transmembrane proteins"/>
    <property type="match status" value="1"/>
</dbReference>
<feature type="chain" id="PRO_5024401222" description="Methuselah N-terminal domain-containing protein" evidence="5">
    <location>
        <begin position="20"/>
        <end position="286"/>
    </location>
</feature>
<evidence type="ECO:0000256" key="5">
    <source>
        <dbReference type="SAM" id="SignalP"/>
    </source>
</evidence>
<protein>
    <recommendedName>
        <fullName evidence="8">Methuselah N-terminal domain-containing protein</fullName>
    </recommendedName>
</protein>
<dbReference type="SUPFAM" id="SSF63877">
    <property type="entry name" value="Methuselah ectodomain"/>
    <property type="match status" value="1"/>
</dbReference>
<gene>
    <name evidence="6" type="ORF">Anas_13178</name>
</gene>
<name>A0A5N5TFN0_9CRUS</name>
<organism evidence="6 7">
    <name type="scientific">Armadillidium nasatum</name>
    <dbReference type="NCBI Taxonomy" id="96803"/>
    <lineage>
        <taxon>Eukaryota</taxon>
        <taxon>Metazoa</taxon>
        <taxon>Ecdysozoa</taxon>
        <taxon>Arthropoda</taxon>
        <taxon>Crustacea</taxon>
        <taxon>Multicrustacea</taxon>
        <taxon>Malacostraca</taxon>
        <taxon>Eumalacostraca</taxon>
        <taxon>Peracarida</taxon>
        <taxon>Isopoda</taxon>
        <taxon>Oniscidea</taxon>
        <taxon>Crinocheta</taxon>
        <taxon>Armadillidiidae</taxon>
        <taxon>Armadillidium</taxon>
    </lineage>
</organism>
<dbReference type="Proteomes" id="UP000326759">
    <property type="component" value="Unassembled WGS sequence"/>
</dbReference>
<dbReference type="AlphaFoldDB" id="A0A5N5TFN0"/>
<dbReference type="Gene3D" id="2.170.180.11">
    <property type="entry name" value="Methuselah ectodomain, domain 2"/>
    <property type="match status" value="1"/>
</dbReference>
<reference evidence="6 7" key="1">
    <citation type="journal article" date="2019" name="PLoS Biol.">
        <title>Sex chromosomes control vertical transmission of feminizing Wolbachia symbionts in an isopod.</title>
        <authorList>
            <person name="Becking T."/>
            <person name="Chebbi M.A."/>
            <person name="Giraud I."/>
            <person name="Moumen B."/>
            <person name="Laverre T."/>
            <person name="Caubet Y."/>
            <person name="Peccoud J."/>
            <person name="Gilbert C."/>
            <person name="Cordaux R."/>
        </authorList>
    </citation>
    <scope>NUCLEOTIDE SEQUENCE [LARGE SCALE GENOMIC DNA]</scope>
    <source>
        <strain evidence="6">ANa2</strain>
        <tissue evidence="6">Whole body excluding digestive tract and cuticle</tissue>
    </source>
</reference>
<evidence type="ECO:0000313" key="7">
    <source>
        <dbReference type="Proteomes" id="UP000326759"/>
    </source>
</evidence>
<keyword evidence="3" id="KW-0675">Receptor</keyword>
<keyword evidence="3" id="KW-0297">G-protein coupled receptor</keyword>
<dbReference type="PANTHER" id="PTHR46953">
    <property type="entry name" value="G-PROTEIN COUPLED RECEPTOR MTH-LIKE 1-RELATED"/>
    <property type="match status" value="1"/>
</dbReference>
<dbReference type="PANTHER" id="PTHR46953:SF1">
    <property type="entry name" value="G-PROTEIN COUPLED RECEPTOR MTH-LIKE 1-RELATED"/>
    <property type="match status" value="1"/>
</dbReference>
<keyword evidence="4" id="KW-1133">Transmembrane helix</keyword>
<keyword evidence="7" id="KW-1185">Reference proteome</keyword>
<dbReference type="InterPro" id="IPR052808">
    <property type="entry name" value="GPCR_Mth-like"/>
</dbReference>
<feature type="transmembrane region" description="Helical" evidence="4">
    <location>
        <begin position="261"/>
        <end position="279"/>
    </location>
</feature>
<comment type="caution">
    <text evidence="6">The sequence shown here is derived from an EMBL/GenBank/DDBJ whole genome shotgun (WGS) entry which is preliminary data.</text>
</comment>
<keyword evidence="4" id="KW-0472">Membrane</keyword>
<dbReference type="EMBL" id="SEYY01001993">
    <property type="protein sequence ID" value="KAB7504999.1"/>
    <property type="molecule type" value="Genomic_DNA"/>
</dbReference>
<feature type="transmembrane region" description="Helical" evidence="4">
    <location>
        <begin position="232"/>
        <end position="249"/>
    </location>
</feature>
<evidence type="ECO:0008006" key="8">
    <source>
        <dbReference type="Google" id="ProtNLM"/>
    </source>
</evidence>
<keyword evidence="3" id="KW-0807">Transducer</keyword>
<dbReference type="InterPro" id="IPR036272">
    <property type="entry name" value="Methuselah_N_sf"/>
</dbReference>
<feature type="signal peptide" evidence="5">
    <location>
        <begin position="1"/>
        <end position="19"/>
    </location>
</feature>